<dbReference type="InterPro" id="IPR003439">
    <property type="entry name" value="ABC_transporter-like_ATP-bd"/>
</dbReference>
<evidence type="ECO:0000313" key="11">
    <source>
        <dbReference type="Proteomes" id="UP001185015"/>
    </source>
</evidence>
<dbReference type="InterPro" id="IPR003593">
    <property type="entry name" value="AAA+_ATPase"/>
</dbReference>
<protein>
    <submittedName>
        <fullName evidence="10">Lipooligosaccharide transport system ATP-binding protein</fullName>
    </submittedName>
</protein>
<dbReference type="PROSITE" id="PS50893">
    <property type="entry name" value="ABC_TRANSPORTER_2"/>
    <property type="match status" value="1"/>
</dbReference>
<keyword evidence="3" id="KW-0813">Transport</keyword>
<keyword evidence="7" id="KW-1278">Translocase</keyword>
<accession>A0AA90Z8S9</accession>
<dbReference type="EMBL" id="JAVDQI010000005">
    <property type="protein sequence ID" value="MDR6223129.1"/>
    <property type="molecule type" value="Genomic_DNA"/>
</dbReference>
<dbReference type="Gene3D" id="3.40.50.300">
    <property type="entry name" value="P-loop containing nucleotide triphosphate hydrolases"/>
    <property type="match status" value="1"/>
</dbReference>
<dbReference type="AlphaFoldDB" id="A0AA90Z8S9"/>
<evidence type="ECO:0000256" key="2">
    <source>
        <dbReference type="ARBA" id="ARBA00005417"/>
    </source>
</evidence>
<comment type="similarity">
    <text evidence="2">Belongs to the ABC transporter superfamily.</text>
</comment>
<dbReference type="GO" id="GO:0005524">
    <property type="term" value="F:ATP binding"/>
    <property type="evidence" value="ECO:0007669"/>
    <property type="project" value="UniProtKB-KW"/>
</dbReference>
<dbReference type="SUPFAM" id="SSF52540">
    <property type="entry name" value="P-loop containing nucleoside triphosphate hydrolases"/>
    <property type="match status" value="1"/>
</dbReference>
<evidence type="ECO:0000256" key="8">
    <source>
        <dbReference type="ARBA" id="ARBA00023136"/>
    </source>
</evidence>
<dbReference type="GO" id="GO:0005886">
    <property type="term" value="C:plasma membrane"/>
    <property type="evidence" value="ECO:0007669"/>
    <property type="project" value="UniProtKB-SubCell"/>
</dbReference>
<dbReference type="InterPro" id="IPR050763">
    <property type="entry name" value="ABC_transporter_ATP-binding"/>
</dbReference>
<keyword evidence="6 10" id="KW-0067">ATP-binding</keyword>
<sequence length="305" mass="34625">MIYIPQVIVGKDVRKEFGEFTAVDSVAFSVDEGELFGFLGPNGAGKTTTMRMIQCISPMTSGTLEVFGMDVNSHQREIKFKMGVVPQENNLDPDFTVYENLFVFSRYFDIPENEAKKRVEELLEFVHLEEKRDTMTESLSGGMKRRLVLARALINKPRLLILDEPTVGLDPQSRHLMWDKLKGLKKQGVTIVLTTHYLEEASQLCDRLVIMDNGKILVEGSPRDLIQEHIGPAIVETDKDPNIISCLEAHQANYEVLGEEIQIYTDNPQEITDHLLSECKLKRVTARTATLEDVFLKLTGRKLRE</sequence>
<dbReference type="GO" id="GO:0016887">
    <property type="term" value="F:ATP hydrolysis activity"/>
    <property type="evidence" value="ECO:0007669"/>
    <property type="project" value="InterPro"/>
</dbReference>
<dbReference type="RefSeq" id="WP_270095889.1">
    <property type="nucleotide sequence ID" value="NZ_JAQFFK010000003.1"/>
</dbReference>
<dbReference type="PANTHER" id="PTHR42711">
    <property type="entry name" value="ABC TRANSPORTER ATP-BINDING PROTEIN"/>
    <property type="match status" value="1"/>
</dbReference>
<feature type="domain" description="ABC transporter" evidence="9">
    <location>
        <begin position="8"/>
        <end position="238"/>
    </location>
</feature>
<dbReference type="FunFam" id="3.40.50.300:FF:000589">
    <property type="entry name" value="ABC transporter, ATP-binding subunit"/>
    <property type="match status" value="1"/>
</dbReference>
<comment type="subcellular location">
    <subcellularLocation>
        <location evidence="1">Cell membrane</location>
    </subcellularLocation>
</comment>
<evidence type="ECO:0000256" key="5">
    <source>
        <dbReference type="ARBA" id="ARBA00022741"/>
    </source>
</evidence>
<keyword evidence="4" id="KW-1003">Cell membrane</keyword>
<dbReference type="InterPro" id="IPR017871">
    <property type="entry name" value="ABC_transporter-like_CS"/>
</dbReference>
<dbReference type="InterPro" id="IPR027417">
    <property type="entry name" value="P-loop_NTPase"/>
</dbReference>
<evidence type="ECO:0000256" key="1">
    <source>
        <dbReference type="ARBA" id="ARBA00004236"/>
    </source>
</evidence>
<comment type="caution">
    <text evidence="10">The sequence shown here is derived from an EMBL/GenBank/DDBJ whole genome shotgun (WGS) entry which is preliminary data.</text>
</comment>
<proteinExistence type="inferred from homology"/>
<keyword evidence="8" id="KW-0472">Membrane</keyword>
<evidence type="ECO:0000256" key="3">
    <source>
        <dbReference type="ARBA" id="ARBA00022448"/>
    </source>
</evidence>
<evidence type="ECO:0000313" key="10">
    <source>
        <dbReference type="EMBL" id="MDR6223129.1"/>
    </source>
</evidence>
<dbReference type="Proteomes" id="UP001185015">
    <property type="component" value="Unassembled WGS sequence"/>
</dbReference>
<keyword evidence="11" id="KW-1185">Reference proteome</keyword>
<dbReference type="PROSITE" id="PS00211">
    <property type="entry name" value="ABC_TRANSPORTER_1"/>
    <property type="match status" value="1"/>
</dbReference>
<dbReference type="SMART" id="SM00382">
    <property type="entry name" value="AAA"/>
    <property type="match status" value="1"/>
</dbReference>
<organism evidence="10 11">
    <name type="scientific">Methanococcoides alaskense</name>
    <dbReference type="NCBI Taxonomy" id="325778"/>
    <lineage>
        <taxon>Archaea</taxon>
        <taxon>Methanobacteriati</taxon>
        <taxon>Methanobacteriota</taxon>
        <taxon>Stenosarchaea group</taxon>
        <taxon>Methanomicrobia</taxon>
        <taxon>Methanosarcinales</taxon>
        <taxon>Methanosarcinaceae</taxon>
        <taxon>Methanococcoides</taxon>
    </lineage>
</organism>
<keyword evidence="5" id="KW-0547">Nucleotide-binding</keyword>
<dbReference type="PANTHER" id="PTHR42711:SF5">
    <property type="entry name" value="ABC TRANSPORTER ATP-BINDING PROTEIN NATA"/>
    <property type="match status" value="1"/>
</dbReference>
<evidence type="ECO:0000259" key="9">
    <source>
        <dbReference type="PROSITE" id="PS50893"/>
    </source>
</evidence>
<evidence type="ECO:0000256" key="7">
    <source>
        <dbReference type="ARBA" id="ARBA00022967"/>
    </source>
</evidence>
<dbReference type="Pfam" id="PF00005">
    <property type="entry name" value="ABC_tran"/>
    <property type="match status" value="1"/>
</dbReference>
<name>A0AA90Z8S9_9EURY</name>
<evidence type="ECO:0000256" key="4">
    <source>
        <dbReference type="ARBA" id="ARBA00022475"/>
    </source>
</evidence>
<reference evidence="10 11" key="1">
    <citation type="submission" date="2023-07" db="EMBL/GenBank/DDBJ databases">
        <title>Genomic Encyclopedia of Type Strains, Phase IV (KMG-IV): sequencing the most valuable type-strain genomes for metagenomic binning, comparative biology and taxonomic classification.</title>
        <authorList>
            <person name="Goeker M."/>
        </authorList>
    </citation>
    <scope>NUCLEOTIDE SEQUENCE [LARGE SCALE GENOMIC DNA]</scope>
    <source>
        <strain evidence="10 11">DSM 17273</strain>
    </source>
</reference>
<gene>
    <name evidence="10" type="ORF">J2750_001591</name>
</gene>
<evidence type="ECO:0000256" key="6">
    <source>
        <dbReference type="ARBA" id="ARBA00022840"/>
    </source>
</evidence>